<evidence type="ECO:0000313" key="1">
    <source>
        <dbReference type="EMBL" id="MZP44356.1"/>
    </source>
</evidence>
<dbReference type="EMBL" id="WXEX01000015">
    <property type="protein sequence ID" value="MZP44356.1"/>
    <property type="molecule type" value="Genomic_DNA"/>
</dbReference>
<protein>
    <submittedName>
        <fullName evidence="1">Uncharacterized protein</fullName>
    </submittedName>
</protein>
<proteinExistence type="predicted"/>
<evidence type="ECO:0000313" key="2">
    <source>
        <dbReference type="Proteomes" id="UP000471031"/>
    </source>
</evidence>
<keyword evidence="2" id="KW-1185">Reference proteome</keyword>
<gene>
    <name evidence="1" type="ORF">GTO89_15085</name>
</gene>
<dbReference type="Proteomes" id="UP000471031">
    <property type="component" value="Unassembled WGS sequence"/>
</dbReference>
<name>A0A845LN97_HELGE</name>
<organism evidence="1 2">
    <name type="scientific">Heliomicrobium gestii</name>
    <name type="common">Heliobacterium gestii</name>
    <dbReference type="NCBI Taxonomy" id="2699"/>
    <lineage>
        <taxon>Bacteria</taxon>
        <taxon>Bacillati</taxon>
        <taxon>Bacillota</taxon>
        <taxon>Clostridia</taxon>
        <taxon>Eubacteriales</taxon>
        <taxon>Heliobacteriaceae</taxon>
        <taxon>Heliomicrobium</taxon>
    </lineage>
</organism>
<comment type="caution">
    <text evidence="1">The sequence shown here is derived from an EMBL/GenBank/DDBJ whole genome shotgun (WGS) entry which is preliminary data.</text>
</comment>
<dbReference type="AlphaFoldDB" id="A0A845LN97"/>
<sequence>MEHIIQVNAANIEKEHICCALSNDKKERWRRSGQGVLLLFLKKPAHRRAF</sequence>
<accession>A0A845LN97</accession>
<reference evidence="1 2" key="1">
    <citation type="submission" date="2020-01" db="EMBL/GenBank/DDBJ databases">
        <title>Whole genome sequence of Heliobacterium gestii DSM 11169.</title>
        <authorList>
            <person name="Kyndt J.A."/>
            <person name="Meyer T.E."/>
        </authorList>
    </citation>
    <scope>NUCLEOTIDE SEQUENCE [LARGE SCALE GENOMIC DNA]</scope>
    <source>
        <strain evidence="1 2">DSM 11169</strain>
    </source>
</reference>
<dbReference type="RefSeq" id="WP_161262925.1">
    <property type="nucleotide sequence ID" value="NZ_JAFBDC010000015.1"/>
</dbReference>